<evidence type="ECO:0000313" key="5">
    <source>
        <dbReference type="Proteomes" id="UP000015241"/>
    </source>
</evidence>
<protein>
    <submittedName>
        <fullName evidence="4">Uncharacterized protein</fullName>
    </submittedName>
</protein>
<evidence type="ECO:0000256" key="1">
    <source>
        <dbReference type="ARBA" id="ARBA00022576"/>
    </source>
</evidence>
<dbReference type="OrthoDB" id="425114at2759"/>
<dbReference type="InterPro" id="IPR027417">
    <property type="entry name" value="P-loop_NTPase"/>
</dbReference>
<dbReference type="GO" id="GO:0030170">
    <property type="term" value="F:pyridoxal phosphate binding"/>
    <property type="evidence" value="ECO:0007669"/>
    <property type="project" value="InterPro"/>
</dbReference>
<dbReference type="eggNOG" id="KOG1401">
    <property type="taxonomic scope" value="Eukaryota"/>
</dbReference>
<name>S8FFT1_FOMSC</name>
<dbReference type="Pfam" id="PF13500">
    <property type="entry name" value="AAA_26"/>
    <property type="match status" value="1"/>
</dbReference>
<dbReference type="PANTHER" id="PTHR42684:SF3">
    <property type="entry name" value="ADENOSYLMETHIONINE-8-AMINO-7-OXONONANOATE AMINOTRANSFERASE"/>
    <property type="match status" value="1"/>
</dbReference>
<dbReference type="STRING" id="743788.S8FFT1"/>
<comment type="similarity">
    <text evidence="3">Belongs to the class-III pyridoxal-phosphate-dependent aminotransferase family.</text>
</comment>
<dbReference type="GO" id="GO:0004015">
    <property type="term" value="F:adenosylmethionine-8-amino-7-oxononanoate transaminase activity"/>
    <property type="evidence" value="ECO:0007669"/>
    <property type="project" value="TreeGrafter"/>
</dbReference>
<keyword evidence="2" id="KW-0808">Transferase</keyword>
<gene>
    <name evidence="4" type="ORF">FOMPIDRAFT_1061893</name>
</gene>
<reference evidence="4 5" key="1">
    <citation type="journal article" date="2012" name="Science">
        <title>The Paleozoic origin of enzymatic lignin decomposition reconstructed from 31 fungal genomes.</title>
        <authorList>
            <person name="Floudas D."/>
            <person name="Binder M."/>
            <person name="Riley R."/>
            <person name="Barry K."/>
            <person name="Blanchette R.A."/>
            <person name="Henrissat B."/>
            <person name="Martinez A.T."/>
            <person name="Otillar R."/>
            <person name="Spatafora J.W."/>
            <person name="Yadav J.S."/>
            <person name="Aerts A."/>
            <person name="Benoit I."/>
            <person name="Boyd A."/>
            <person name="Carlson A."/>
            <person name="Copeland A."/>
            <person name="Coutinho P.M."/>
            <person name="de Vries R.P."/>
            <person name="Ferreira P."/>
            <person name="Findley K."/>
            <person name="Foster B."/>
            <person name="Gaskell J."/>
            <person name="Glotzer D."/>
            <person name="Gorecki P."/>
            <person name="Heitman J."/>
            <person name="Hesse C."/>
            <person name="Hori C."/>
            <person name="Igarashi K."/>
            <person name="Jurgens J.A."/>
            <person name="Kallen N."/>
            <person name="Kersten P."/>
            <person name="Kohler A."/>
            <person name="Kuees U."/>
            <person name="Kumar T.K.A."/>
            <person name="Kuo A."/>
            <person name="LaButti K."/>
            <person name="Larrondo L.F."/>
            <person name="Lindquist E."/>
            <person name="Ling A."/>
            <person name="Lombard V."/>
            <person name="Lucas S."/>
            <person name="Lundell T."/>
            <person name="Martin R."/>
            <person name="McLaughlin D.J."/>
            <person name="Morgenstern I."/>
            <person name="Morin E."/>
            <person name="Murat C."/>
            <person name="Nagy L.G."/>
            <person name="Nolan M."/>
            <person name="Ohm R.A."/>
            <person name="Patyshakuliyeva A."/>
            <person name="Rokas A."/>
            <person name="Ruiz-Duenas F.J."/>
            <person name="Sabat G."/>
            <person name="Salamov A."/>
            <person name="Samejima M."/>
            <person name="Schmutz J."/>
            <person name="Slot J.C."/>
            <person name="St John F."/>
            <person name="Stenlid J."/>
            <person name="Sun H."/>
            <person name="Sun S."/>
            <person name="Syed K."/>
            <person name="Tsang A."/>
            <person name="Wiebenga A."/>
            <person name="Young D."/>
            <person name="Pisabarro A."/>
            <person name="Eastwood D.C."/>
            <person name="Martin F."/>
            <person name="Cullen D."/>
            <person name="Grigoriev I.V."/>
            <person name="Hibbett D.S."/>
        </authorList>
    </citation>
    <scope>NUCLEOTIDE SEQUENCE</scope>
    <source>
        <strain evidence="5">FP-58527</strain>
    </source>
</reference>
<dbReference type="InterPro" id="IPR005814">
    <property type="entry name" value="Aminotrans_3"/>
</dbReference>
<keyword evidence="1" id="KW-0032">Aminotransferase</keyword>
<evidence type="ECO:0000256" key="3">
    <source>
        <dbReference type="RuleBase" id="RU003560"/>
    </source>
</evidence>
<keyword evidence="3" id="KW-0663">Pyridoxal phosphate</keyword>
<dbReference type="InParanoid" id="S8FFT1"/>
<dbReference type="SUPFAM" id="SSF53383">
    <property type="entry name" value="PLP-dependent transferases"/>
    <property type="match status" value="1"/>
</dbReference>
<dbReference type="Gene3D" id="3.40.640.10">
    <property type="entry name" value="Type I PLP-dependent aspartate aminotransferase-like (Major domain)"/>
    <property type="match status" value="1"/>
</dbReference>
<dbReference type="HOGENOM" id="CLU_596624_0_0_1"/>
<sequence length="459" mass="50494">MSSLFKNLRIHQIFGANTDVGKTILTTALVRASALSNIPAHYLKPVSTGPIQDADDRHVKRFAPSIRDVDIRAHCLFRYDEPVSPHLAARLSNRQADVPSDEVFVTAVAQHIRHTAQHTHKYAHMYVETAGGINSPTLSGTTQVDAYRPLFLPTVLIGDGKLGGISTTISSYESLLLRGYMIDLVLLFKDAYYRNFEYLTPYFLERSIRVLSVESPHNRLADPNEERVEMVNYYARLTPESLQGGMFEALNHLDERHASRIWSLCLNGLRTRSGGHINVIDSASKDFFSIYTGHKPDSTPPSSDEHAAAPKCLLEPQLDGSASWWTQALGHAHPMLTLAAARAAGRYGHVMFPEATHAPALRLAERLVRDGPGAGWASRAFFSDDGSTGMEVAIKMALRAYAARNPAATAGGVRRKDLGVLGLKGSYHGDTIGAMDACEEGVYTCEWHDAKGYWLDPPT</sequence>
<organism evidence="4 5">
    <name type="scientific">Fomitopsis schrenkii</name>
    <name type="common">Brown rot fungus</name>
    <dbReference type="NCBI Taxonomy" id="2126942"/>
    <lineage>
        <taxon>Eukaryota</taxon>
        <taxon>Fungi</taxon>
        <taxon>Dikarya</taxon>
        <taxon>Basidiomycota</taxon>
        <taxon>Agaricomycotina</taxon>
        <taxon>Agaricomycetes</taxon>
        <taxon>Polyporales</taxon>
        <taxon>Fomitopsis</taxon>
    </lineage>
</organism>
<dbReference type="Pfam" id="PF00202">
    <property type="entry name" value="Aminotran_3"/>
    <property type="match status" value="1"/>
</dbReference>
<dbReference type="InterPro" id="IPR015424">
    <property type="entry name" value="PyrdxlP-dep_Trfase"/>
</dbReference>
<dbReference type="GO" id="GO:0004141">
    <property type="term" value="F:dethiobiotin synthase activity"/>
    <property type="evidence" value="ECO:0007669"/>
    <property type="project" value="TreeGrafter"/>
</dbReference>
<accession>S8FFT1</accession>
<dbReference type="Proteomes" id="UP000015241">
    <property type="component" value="Unassembled WGS sequence"/>
</dbReference>
<keyword evidence="5" id="KW-1185">Reference proteome</keyword>
<evidence type="ECO:0000256" key="2">
    <source>
        <dbReference type="ARBA" id="ARBA00022679"/>
    </source>
</evidence>
<dbReference type="CDD" id="cd03109">
    <property type="entry name" value="DTBS"/>
    <property type="match status" value="1"/>
</dbReference>
<dbReference type="GO" id="GO:0005739">
    <property type="term" value="C:mitochondrion"/>
    <property type="evidence" value="ECO:0007669"/>
    <property type="project" value="TreeGrafter"/>
</dbReference>
<dbReference type="GO" id="GO:0009102">
    <property type="term" value="P:biotin biosynthetic process"/>
    <property type="evidence" value="ECO:0007669"/>
    <property type="project" value="TreeGrafter"/>
</dbReference>
<dbReference type="EMBL" id="KE504177">
    <property type="protein sequence ID" value="EPS97264.1"/>
    <property type="molecule type" value="Genomic_DNA"/>
</dbReference>
<feature type="non-terminal residue" evidence="4">
    <location>
        <position position="459"/>
    </location>
</feature>
<dbReference type="PANTHER" id="PTHR42684">
    <property type="entry name" value="ADENOSYLMETHIONINE-8-AMINO-7-OXONONANOATE AMINOTRANSFERASE"/>
    <property type="match status" value="1"/>
</dbReference>
<proteinExistence type="inferred from homology"/>
<dbReference type="InterPro" id="IPR015421">
    <property type="entry name" value="PyrdxlP-dep_Trfase_major"/>
</dbReference>
<dbReference type="Gene3D" id="3.40.50.300">
    <property type="entry name" value="P-loop containing nucleotide triphosphate hydrolases"/>
    <property type="match status" value="1"/>
</dbReference>
<dbReference type="AlphaFoldDB" id="S8FFT1"/>
<evidence type="ECO:0000313" key="4">
    <source>
        <dbReference type="EMBL" id="EPS97264.1"/>
    </source>
</evidence>
<dbReference type="SUPFAM" id="SSF52540">
    <property type="entry name" value="P-loop containing nucleoside triphosphate hydrolases"/>
    <property type="match status" value="1"/>
</dbReference>